<dbReference type="OrthoDB" id="9803668at2"/>
<evidence type="ECO:0000259" key="2">
    <source>
        <dbReference type="Pfam" id="PF02272"/>
    </source>
</evidence>
<dbReference type="InterPro" id="IPR003156">
    <property type="entry name" value="DHHA1_dom"/>
</dbReference>
<dbReference type="Proteomes" id="UP000295008">
    <property type="component" value="Unassembled WGS sequence"/>
</dbReference>
<evidence type="ECO:0000313" key="3">
    <source>
        <dbReference type="EMBL" id="TCL55862.1"/>
    </source>
</evidence>
<dbReference type="InterPro" id="IPR051319">
    <property type="entry name" value="Oligoribo/pAp-PDE_c-di-AMP_PDE"/>
</dbReference>
<evidence type="ECO:0000313" key="4">
    <source>
        <dbReference type="Proteomes" id="UP000295008"/>
    </source>
</evidence>
<dbReference type="Pfam" id="PF02272">
    <property type="entry name" value="DHHA1"/>
    <property type="match status" value="1"/>
</dbReference>
<evidence type="ECO:0000259" key="1">
    <source>
        <dbReference type="Pfam" id="PF01368"/>
    </source>
</evidence>
<dbReference type="RefSeq" id="WP_132017576.1">
    <property type="nucleotide sequence ID" value="NZ_SLUN01000053.1"/>
</dbReference>
<organism evidence="3 4">
    <name type="scientific">Hydrogenispora ethanolica</name>
    <dbReference type="NCBI Taxonomy" id="1082276"/>
    <lineage>
        <taxon>Bacteria</taxon>
        <taxon>Bacillati</taxon>
        <taxon>Bacillota</taxon>
        <taxon>Hydrogenispora</taxon>
    </lineage>
</organism>
<dbReference type="Gene3D" id="3.90.1640.10">
    <property type="entry name" value="inorganic pyrophosphatase (n-terminal core)"/>
    <property type="match status" value="1"/>
</dbReference>
<keyword evidence="4" id="KW-1185">Reference proteome</keyword>
<dbReference type="Gene3D" id="3.10.310.30">
    <property type="match status" value="1"/>
</dbReference>
<reference evidence="3 4" key="1">
    <citation type="submission" date="2019-03" db="EMBL/GenBank/DDBJ databases">
        <title>Genomic Encyclopedia of Type Strains, Phase IV (KMG-IV): sequencing the most valuable type-strain genomes for metagenomic binning, comparative biology and taxonomic classification.</title>
        <authorList>
            <person name="Goeker M."/>
        </authorList>
    </citation>
    <scope>NUCLEOTIDE SEQUENCE [LARGE SCALE GENOMIC DNA]</scope>
    <source>
        <strain evidence="3 4">LX-B</strain>
    </source>
</reference>
<dbReference type="SUPFAM" id="SSF64182">
    <property type="entry name" value="DHH phosphoesterases"/>
    <property type="match status" value="1"/>
</dbReference>
<protein>
    <submittedName>
        <fullName evidence="3">Phosphoesterase RecJ-like protein</fullName>
    </submittedName>
</protein>
<dbReference type="PANTHER" id="PTHR47618:SF1">
    <property type="entry name" value="BIFUNCTIONAL OLIGORIBONUCLEASE AND PAP PHOSPHATASE NRNA"/>
    <property type="match status" value="1"/>
</dbReference>
<dbReference type="AlphaFoldDB" id="A0A4V2QBC3"/>
<dbReference type="InterPro" id="IPR038763">
    <property type="entry name" value="DHH_sf"/>
</dbReference>
<dbReference type="PANTHER" id="PTHR47618">
    <property type="entry name" value="BIFUNCTIONAL OLIGORIBONUCLEASE AND PAP PHOSPHATASE NRNA"/>
    <property type="match status" value="1"/>
</dbReference>
<dbReference type="EMBL" id="SLUN01000053">
    <property type="protein sequence ID" value="TCL55862.1"/>
    <property type="molecule type" value="Genomic_DNA"/>
</dbReference>
<dbReference type="GO" id="GO:0003676">
    <property type="term" value="F:nucleic acid binding"/>
    <property type="evidence" value="ECO:0007669"/>
    <property type="project" value="InterPro"/>
</dbReference>
<gene>
    <name evidence="3" type="ORF">EDC14_105326</name>
</gene>
<sequence>MTNLFEDFFTMVRQKERFVVVCHVHPDGDAIGSLLAVGLTLRKLGKSVNMICSDGIPPVYGFLEGTNLIGREIGNFDPEVIICVDCAEKERVAVADSLWESSAFVINIDHHVTNSGFGGLNIVDPEAAATGEIVFKILTAGPFQMDKAIASAVYTAIATDTGFFRYSSTSAFTLESASLLVKDYQVEPAKIAEQVHDQKSYNSVRLLGVVLNTLKVDCNGKVAWLILDQSMLSQFPVDNEETESFVNYARSLEGVEVGILFKELKPDEIKISWRSTSAVDVSKLAAFYGGGGHARAAGCTIMGPIQQVVNEVIAYVSHGYGAAHVARNNDY</sequence>
<feature type="domain" description="DDH" evidence="1">
    <location>
        <begin position="18"/>
        <end position="157"/>
    </location>
</feature>
<dbReference type="InterPro" id="IPR001667">
    <property type="entry name" value="DDH_dom"/>
</dbReference>
<name>A0A4V2QBC3_HYDET</name>
<accession>A0A4V2QBC3</accession>
<feature type="domain" description="DHHA1" evidence="2">
    <location>
        <begin position="234"/>
        <end position="313"/>
    </location>
</feature>
<proteinExistence type="predicted"/>
<comment type="caution">
    <text evidence="3">The sequence shown here is derived from an EMBL/GenBank/DDBJ whole genome shotgun (WGS) entry which is preliminary data.</text>
</comment>
<dbReference type="Pfam" id="PF01368">
    <property type="entry name" value="DHH"/>
    <property type="match status" value="1"/>
</dbReference>